<accession>A0A423VGW0</accession>
<proteinExistence type="predicted"/>
<gene>
    <name evidence="1" type="ORF">VSDG_08781</name>
</gene>
<dbReference type="AlphaFoldDB" id="A0A423VGW0"/>
<evidence type="ECO:0000313" key="1">
    <source>
        <dbReference type="EMBL" id="ROV90184.1"/>
    </source>
</evidence>
<dbReference type="Proteomes" id="UP000284375">
    <property type="component" value="Unassembled WGS sequence"/>
</dbReference>
<keyword evidence="2" id="KW-1185">Reference proteome</keyword>
<name>A0A423VGW0_CYTCH</name>
<dbReference type="OrthoDB" id="10562170at2759"/>
<organism evidence="1 2">
    <name type="scientific">Cytospora chrysosperma</name>
    <name type="common">Cytospora canker fungus</name>
    <name type="synonym">Sphaeria chrysosperma</name>
    <dbReference type="NCBI Taxonomy" id="252740"/>
    <lineage>
        <taxon>Eukaryota</taxon>
        <taxon>Fungi</taxon>
        <taxon>Dikarya</taxon>
        <taxon>Ascomycota</taxon>
        <taxon>Pezizomycotina</taxon>
        <taxon>Sordariomycetes</taxon>
        <taxon>Sordariomycetidae</taxon>
        <taxon>Diaporthales</taxon>
        <taxon>Cytosporaceae</taxon>
        <taxon>Cytospora</taxon>
    </lineage>
</organism>
<comment type="caution">
    <text evidence="1">The sequence shown here is derived from an EMBL/GenBank/DDBJ whole genome shotgun (WGS) entry which is preliminary data.</text>
</comment>
<dbReference type="EMBL" id="LJZO01000052">
    <property type="protein sequence ID" value="ROV90184.1"/>
    <property type="molecule type" value="Genomic_DNA"/>
</dbReference>
<protein>
    <submittedName>
        <fullName evidence="1">Uncharacterized protein</fullName>
    </submittedName>
</protein>
<evidence type="ECO:0000313" key="2">
    <source>
        <dbReference type="Proteomes" id="UP000284375"/>
    </source>
</evidence>
<sequence>MAKATVAGGVNKDKNPAAVVETAIVEGYHVRLRSGDEIKCHQHDEDKETQVHVLSATTMHKTGEYTGLALMEGSRYAKDDIVTFCKGCYKEIISAGRCNCG</sequence>
<reference evidence="1 2" key="1">
    <citation type="submission" date="2015-09" db="EMBL/GenBank/DDBJ databases">
        <title>Host preference determinants of Valsa canker pathogens revealed by comparative genomics.</title>
        <authorList>
            <person name="Yin Z."/>
            <person name="Huang L."/>
        </authorList>
    </citation>
    <scope>NUCLEOTIDE SEQUENCE [LARGE SCALE GENOMIC DNA]</scope>
    <source>
        <strain evidence="1 2">YSFL</strain>
    </source>
</reference>